<accession>A0A1G2Q0N4</accession>
<keyword evidence="8 16" id="KW-0274">FAD</keyword>
<dbReference type="InterPro" id="IPR006094">
    <property type="entry name" value="Oxid_FAD_bind_N"/>
</dbReference>
<dbReference type="InterPro" id="IPR036318">
    <property type="entry name" value="FAD-bd_PCMH-like_sf"/>
</dbReference>
<dbReference type="GO" id="GO:0005829">
    <property type="term" value="C:cytosol"/>
    <property type="evidence" value="ECO:0007669"/>
    <property type="project" value="TreeGrafter"/>
</dbReference>
<evidence type="ECO:0000313" key="19">
    <source>
        <dbReference type="Proteomes" id="UP000177649"/>
    </source>
</evidence>
<evidence type="ECO:0000259" key="17">
    <source>
        <dbReference type="PROSITE" id="PS51387"/>
    </source>
</evidence>
<keyword evidence="10 16" id="KW-0133">Cell shape</keyword>
<protein>
    <recommendedName>
        <fullName evidence="16">UDP-N-acetylenolpyruvoylglucosamine reductase</fullName>
        <ecNumber evidence="16">1.3.1.98</ecNumber>
    </recommendedName>
    <alternativeName>
        <fullName evidence="16">UDP-N-acetylmuramate dehydrogenase</fullName>
    </alternativeName>
</protein>
<keyword evidence="9 16" id="KW-0521">NADP</keyword>
<evidence type="ECO:0000313" key="18">
    <source>
        <dbReference type="EMBL" id="OHA54123.1"/>
    </source>
</evidence>
<comment type="cofactor">
    <cofactor evidence="1 16">
        <name>FAD</name>
        <dbReference type="ChEBI" id="CHEBI:57692"/>
    </cofactor>
</comment>
<comment type="similarity">
    <text evidence="16">Belongs to the MurB family.</text>
</comment>
<evidence type="ECO:0000256" key="11">
    <source>
        <dbReference type="ARBA" id="ARBA00022984"/>
    </source>
</evidence>
<evidence type="ECO:0000256" key="10">
    <source>
        <dbReference type="ARBA" id="ARBA00022960"/>
    </source>
</evidence>
<evidence type="ECO:0000256" key="16">
    <source>
        <dbReference type="HAMAP-Rule" id="MF_00037"/>
    </source>
</evidence>
<dbReference type="NCBIfam" id="TIGR00179">
    <property type="entry name" value="murB"/>
    <property type="match status" value="1"/>
</dbReference>
<evidence type="ECO:0000256" key="8">
    <source>
        <dbReference type="ARBA" id="ARBA00022827"/>
    </source>
</evidence>
<evidence type="ECO:0000256" key="6">
    <source>
        <dbReference type="ARBA" id="ARBA00022618"/>
    </source>
</evidence>
<keyword evidence="14 16" id="KW-0961">Cell wall biogenesis/degradation</keyword>
<comment type="pathway">
    <text evidence="4 16">Cell wall biogenesis; peptidoglycan biosynthesis.</text>
</comment>
<dbReference type="Pfam" id="PF02873">
    <property type="entry name" value="MurB_C"/>
    <property type="match status" value="1"/>
</dbReference>
<comment type="catalytic activity">
    <reaction evidence="15 16">
        <text>UDP-N-acetyl-alpha-D-muramate + NADP(+) = UDP-N-acetyl-3-O-(1-carboxyvinyl)-alpha-D-glucosamine + NADPH + H(+)</text>
        <dbReference type="Rhea" id="RHEA:12248"/>
        <dbReference type="ChEBI" id="CHEBI:15378"/>
        <dbReference type="ChEBI" id="CHEBI:57783"/>
        <dbReference type="ChEBI" id="CHEBI:58349"/>
        <dbReference type="ChEBI" id="CHEBI:68483"/>
        <dbReference type="ChEBI" id="CHEBI:70757"/>
        <dbReference type="EC" id="1.3.1.98"/>
    </reaction>
</comment>
<dbReference type="PANTHER" id="PTHR21071">
    <property type="entry name" value="UDP-N-ACETYLENOLPYRUVOYLGLUCOSAMINE REDUCTASE"/>
    <property type="match status" value="1"/>
</dbReference>
<dbReference type="InterPro" id="IPR016167">
    <property type="entry name" value="FAD-bd_PCMH_sub1"/>
</dbReference>
<dbReference type="GO" id="GO:0008762">
    <property type="term" value="F:UDP-N-acetylmuramate dehydrogenase activity"/>
    <property type="evidence" value="ECO:0007669"/>
    <property type="project" value="UniProtKB-UniRule"/>
</dbReference>
<evidence type="ECO:0000256" key="13">
    <source>
        <dbReference type="ARBA" id="ARBA00023306"/>
    </source>
</evidence>
<dbReference type="GO" id="GO:0071555">
    <property type="term" value="P:cell wall organization"/>
    <property type="evidence" value="ECO:0007669"/>
    <property type="project" value="UniProtKB-KW"/>
</dbReference>
<dbReference type="InterPro" id="IPR016169">
    <property type="entry name" value="FAD-bd_PCMH_sub2"/>
</dbReference>
<dbReference type="GO" id="GO:0009252">
    <property type="term" value="P:peptidoglycan biosynthetic process"/>
    <property type="evidence" value="ECO:0007669"/>
    <property type="project" value="UniProtKB-UniRule"/>
</dbReference>
<dbReference type="NCBIfam" id="NF010480">
    <property type="entry name" value="PRK13905.1"/>
    <property type="match status" value="1"/>
</dbReference>
<comment type="subcellular location">
    <subcellularLocation>
        <location evidence="3 16">Cytoplasm</location>
    </subcellularLocation>
</comment>
<keyword evidence="5 16" id="KW-0963">Cytoplasm</keyword>
<dbReference type="Gene3D" id="3.30.465.10">
    <property type="match status" value="1"/>
</dbReference>
<name>A0A1G2Q0N4_9BACT</name>
<evidence type="ECO:0000256" key="14">
    <source>
        <dbReference type="ARBA" id="ARBA00023316"/>
    </source>
</evidence>
<dbReference type="GO" id="GO:0008360">
    <property type="term" value="P:regulation of cell shape"/>
    <property type="evidence" value="ECO:0007669"/>
    <property type="project" value="UniProtKB-KW"/>
</dbReference>
<proteinExistence type="inferred from homology"/>
<dbReference type="Gene3D" id="3.90.78.10">
    <property type="entry name" value="UDP-N-acetylenolpyruvoylglucosamine reductase, C-terminal domain"/>
    <property type="match status" value="1"/>
</dbReference>
<dbReference type="SUPFAM" id="SSF56194">
    <property type="entry name" value="Uridine diphospho-N-Acetylenolpyruvylglucosamine reductase, MurB, C-terminal domain"/>
    <property type="match status" value="1"/>
</dbReference>
<dbReference type="UniPathway" id="UPA00219"/>
<dbReference type="PROSITE" id="PS51387">
    <property type="entry name" value="FAD_PCMH"/>
    <property type="match status" value="1"/>
</dbReference>
<feature type="active site" evidence="16">
    <location>
        <position position="290"/>
    </location>
</feature>
<feature type="active site" evidence="16">
    <location>
        <position position="164"/>
    </location>
</feature>
<evidence type="ECO:0000256" key="1">
    <source>
        <dbReference type="ARBA" id="ARBA00001974"/>
    </source>
</evidence>
<feature type="active site" description="Proton donor" evidence="16">
    <location>
        <position position="215"/>
    </location>
</feature>
<dbReference type="HAMAP" id="MF_00037">
    <property type="entry name" value="MurB"/>
    <property type="match status" value="1"/>
</dbReference>
<evidence type="ECO:0000256" key="7">
    <source>
        <dbReference type="ARBA" id="ARBA00022630"/>
    </source>
</evidence>
<dbReference type="Gene3D" id="3.30.43.10">
    <property type="entry name" value="Uridine Diphospho-n-acetylenolpyruvylglucosamine Reductase, domain 2"/>
    <property type="match status" value="1"/>
</dbReference>
<dbReference type="GO" id="GO:0071949">
    <property type="term" value="F:FAD binding"/>
    <property type="evidence" value="ECO:0007669"/>
    <property type="project" value="InterPro"/>
</dbReference>
<keyword evidence="13 16" id="KW-0131">Cell cycle</keyword>
<evidence type="ECO:0000256" key="5">
    <source>
        <dbReference type="ARBA" id="ARBA00022490"/>
    </source>
</evidence>
<organism evidence="18 19">
    <name type="scientific">Candidatus Terrybacteria bacterium RIFCSPLOWO2_02_42_20</name>
    <dbReference type="NCBI Taxonomy" id="1802370"/>
    <lineage>
        <taxon>Bacteria</taxon>
        <taxon>Candidatus Terryibacteriota</taxon>
    </lineage>
</organism>
<reference evidence="18 19" key="1">
    <citation type="journal article" date="2016" name="Nat. Commun.">
        <title>Thousands of microbial genomes shed light on interconnected biogeochemical processes in an aquifer system.</title>
        <authorList>
            <person name="Anantharaman K."/>
            <person name="Brown C.T."/>
            <person name="Hug L.A."/>
            <person name="Sharon I."/>
            <person name="Castelle C.J."/>
            <person name="Probst A.J."/>
            <person name="Thomas B.C."/>
            <person name="Singh A."/>
            <person name="Wilkins M.J."/>
            <person name="Karaoz U."/>
            <person name="Brodie E.L."/>
            <person name="Williams K.H."/>
            <person name="Hubbard S.S."/>
            <person name="Banfield J.F."/>
        </authorList>
    </citation>
    <scope>NUCLEOTIDE SEQUENCE [LARGE SCALE GENOMIC DNA]</scope>
</reference>
<keyword evidence="7 16" id="KW-0285">Flavoprotein</keyword>
<dbReference type="AlphaFoldDB" id="A0A1G2Q0N4"/>
<evidence type="ECO:0000256" key="4">
    <source>
        <dbReference type="ARBA" id="ARBA00004752"/>
    </source>
</evidence>
<evidence type="ECO:0000256" key="2">
    <source>
        <dbReference type="ARBA" id="ARBA00003921"/>
    </source>
</evidence>
<dbReference type="EMBL" id="MHTA01000020">
    <property type="protein sequence ID" value="OHA54123.1"/>
    <property type="molecule type" value="Genomic_DNA"/>
</dbReference>
<dbReference type="InterPro" id="IPR036635">
    <property type="entry name" value="MurB_C_sf"/>
</dbReference>
<dbReference type="PANTHER" id="PTHR21071:SF4">
    <property type="entry name" value="UDP-N-ACETYLENOLPYRUVOYLGLUCOSAMINE REDUCTASE"/>
    <property type="match status" value="1"/>
</dbReference>
<gene>
    <name evidence="16" type="primary">murB</name>
    <name evidence="18" type="ORF">A2Z62_00060</name>
</gene>
<dbReference type="STRING" id="1802370.A2Z62_00060"/>
<evidence type="ECO:0000256" key="3">
    <source>
        <dbReference type="ARBA" id="ARBA00004496"/>
    </source>
</evidence>
<keyword evidence="12 16" id="KW-0560">Oxidoreductase</keyword>
<dbReference type="InterPro" id="IPR016166">
    <property type="entry name" value="FAD-bd_PCMH"/>
</dbReference>
<keyword evidence="6 16" id="KW-0132">Cell division</keyword>
<evidence type="ECO:0000256" key="12">
    <source>
        <dbReference type="ARBA" id="ARBA00023002"/>
    </source>
</evidence>
<dbReference type="InterPro" id="IPR011601">
    <property type="entry name" value="MurB_C"/>
</dbReference>
<sequence>MSLEIKQNEPLSKHTTFAIGGPAKYFAVAKTKEEVLEAVGFAEGKKLPFFLLGGGSNILISDGGYDGLIIKIQIGGIKINEDMITAGAGVFLSQLVNESANNGLSGLEWAAGIPGTIGGAVNGNAGAYGRSISESAREIVVLAESGGEWKEKKYSNKECGFEYRKSKFKHLVNREIILEVVFNLQKSDTEKIRGEIRNTILQRKGKIPAHPSAGCVFKNIKKDGQLVAAVGKLVEECGLKGVKSGNAEIPYLHGNYVVNLGGAKAEDVLKLIKLCKQKVKDRFNLELEEEIIVM</sequence>
<dbReference type="EC" id="1.3.1.98" evidence="16"/>
<evidence type="ECO:0000256" key="15">
    <source>
        <dbReference type="ARBA" id="ARBA00048914"/>
    </source>
</evidence>
<comment type="caution">
    <text evidence="18">The sequence shown here is derived from an EMBL/GenBank/DDBJ whole genome shotgun (WGS) entry which is preliminary data.</text>
</comment>
<dbReference type="GO" id="GO:0051301">
    <property type="term" value="P:cell division"/>
    <property type="evidence" value="ECO:0007669"/>
    <property type="project" value="UniProtKB-KW"/>
</dbReference>
<dbReference type="Proteomes" id="UP000177649">
    <property type="component" value="Unassembled WGS sequence"/>
</dbReference>
<feature type="domain" description="FAD-binding PCMH-type" evidence="17">
    <location>
        <begin position="18"/>
        <end position="187"/>
    </location>
</feature>
<keyword evidence="11 16" id="KW-0573">Peptidoglycan synthesis</keyword>
<evidence type="ECO:0000256" key="9">
    <source>
        <dbReference type="ARBA" id="ARBA00022857"/>
    </source>
</evidence>
<dbReference type="SUPFAM" id="SSF56176">
    <property type="entry name" value="FAD-binding/transporter-associated domain-like"/>
    <property type="match status" value="1"/>
</dbReference>
<dbReference type="Pfam" id="PF01565">
    <property type="entry name" value="FAD_binding_4"/>
    <property type="match status" value="1"/>
</dbReference>
<dbReference type="InterPro" id="IPR003170">
    <property type="entry name" value="MurB"/>
</dbReference>
<comment type="function">
    <text evidence="2 16">Cell wall formation.</text>
</comment>